<gene>
    <name evidence="6" type="ORF">TRIP_D320002</name>
</gene>
<dbReference type="InterPro" id="IPR052714">
    <property type="entry name" value="MFS_Exporter"/>
</dbReference>
<feature type="transmembrane region" description="Helical" evidence="4">
    <location>
        <begin position="75"/>
        <end position="99"/>
    </location>
</feature>
<evidence type="ECO:0000313" key="6">
    <source>
        <dbReference type="EMBL" id="VBB46000.1"/>
    </source>
</evidence>
<proteinExistence type="predicted"/>
<feature type="transmembrane region" description="Helical" evidence="4">
    <location>
        <begin position="271"/>
        <end position="289"/>
    </location>
</feature>
<keyword evidence="1 4" id="KW-0812">Transmembrane</keyword>
<dbReference type="PANTHER" id="PTHR23531:SF1">
    <property type="entry name" value="QUINOLENE RESISTANCE PROTEIN NORA"/>
    <property type="match status" value="1"/>
</dbReference>
<evidence type="ECO:0000256" key="4">
    <source>
        <dbReference type="SAM" id="Phobius"/>
    </source>
</evidence>
<feature type="transmembrane region" description="Helical" evidence="4">
    <location>
        <begin position="12"/>
        <end position="36"/>
    </location>
</feature>
<dbReference type="Pfam" id="PF07690">
    <property type="entry name" value="MFS_1"/>
    <property type="match status" value="1"/>
</dbReference>
<keyword evidence="3 4" id="KW-0472">Membrane</keyword>
<evidence type="ECO:0000256" key="1">
    <source>
        <dbReference type="ARBA" id="ARBA00022692"/>
    </source>
</evidence>
<feature type="transmembrane region" description="Helical" evidence="4">
    <location>
        <begin position="367"/>
        <end position="390"/>
    </location>
</feature>
<keyword evidence="2 4" id="KW-1133">Transmembrane helix</keyword>
<feature type="domain" description="Major facilitator superfamily (MFS) profile" evidence="5">
    <location>
        <begin position="9"/>
        <end position="392"/>
    </location>
</feature>
<dbReference type="SUPFAM" id="SSF103473">
    <property type="entry name" value="MFS general substrate transporter"/>
    <property type="match status" value="1"/>
</dbReference>
<feature type="transmembrane region" description="Helical" evidence="4">
    <location>
        <begin position="301"/>
        <end position="330"/>
    </location>
</feature>
<dbReference type="InterPro" id="IPR020846">
    <property type="entry name" value="MFS_dom"/>
</dbReference>
<protein>
    <submittedName>
        <fullName evidence="6">Putative transmembrane transport protein</fullName>
    </submittedName>
</protein>
<feature type="transmembrane region" description="Helical" evidence="4">
    <location>
        <begin position="105"/>
        <end position="123"/>
    </location>
</feature>
<accession>A0A653ADJ8</accession>
<dbReference type="EMBL" id="UPXZ01000026">
    <property type="protein sequence ID" value="VBB46000.1"/>
    <property type="molecule type" value="Genomic_DNA"/>
</dbReference>
<feature type="transmembrane region" description="Helical" evidence="4">
    <location>
        <begin position="202"/>
        <end position="221"/>
    </location>
</feature>
<feature type="transmembrane region" description="Helical" evidence="4">
    <location>
        <begin position="241"/>
        <end position="259"/>
    </location>
</feature>
<dbReference type="Gene3D" id="1.20.1250.20">
    <property type="entry name" value="MFS general substrate transporter like domains"/>
    <property type="match status" value="1"/>
</dbReference>
<feature type="transmembrane region" description="Helical" evidence="4">
    <location>
        <begin position="342"/>
        <end position="361"/>
    </location>
</feature>
<dbReference type="PANTHER" id="PTHR23531">
    <property type="entry name" value="QUINOLENE RESISTANCE PROTEIN NORA"/>
    <property type="match status" value="1"/>
</dbReference>
<sequence>MNDKLWTKSFISICAANFLLFFTFYLLLPILPLYLIEEFHTSKSVAGLVLATYTVAALMIRPLAAFVLDMVVRKPAYVVAFFVFIACFGGYLFAGMLALFVLVRVVQGAAFGFVTTAGNSLVIDIMPPARRGEGMSWFGVANNLAMAFGPMISLPLHTQYGYDFLFYLCLITGFLGVLLALNIKSDKVVERTNKLPVAFDRFYLPNGLTAGICFMLTGIPYAMVSSYIPLYGINLGLENTMGWYFSLMAVGLVASRLFSGKMVDKGHILRVIGYGTGITLLCFFVLSSLKNINESNHFLAMMLFYGTAIIMGFGYGLTFPAYNFVFINLAPHNKRASASSTYMTSWDVGIGLGLIIGGRIADSKSGMPLVYLFGAMMILLSLILFLKLNVPHYNKNKLR</sequence>
<feature type="transmembrane region" description="Helical" evidence="4">
    <location>
        <begin position="48"/>
        <end position="68"/>
    </location>
</feature>
<reference evidence="6" key="1">
    <citation type="submission" date="2018-07" db="EMBL/GenBank/DDBJ databases">
        <authorList>
            <consortium name="Genoscope - CEA"/>
            <person name="William W."/>
        </authorList>
    </citation>
    <scope>NUCLEOTIDE SEQUENCE</scope>
    <source>
        <strain evidence="6">IK1</strain>
    </source>
</reference>
<name>A0A653ADJ8_9BACT</name>
<dbReference type="CDD" id="cd17489">
    <property type="entry name" value="MFS_YfcJ_like"/>
    <property type="match status" value="1"/>
</dbReference>
<dbReference type="GO" id="GO:0022857">
    <property type="term" value="F:transmembrane transporter activity"/>
    <property type="evidence" value="ECO:0007669"/>
    <property type="project" value="InterPro"/>
</dbReference>
<dbReference type="InterPro" id="IPR036259">
    <property type="entry name" value="MFS_trans_sf"/>
</dbReference>
<evidence type="ECO:0000256" key="2">
    <source>
        <dbReference type="ARBA" id="ARBA00022989"/>
    </source>
</evidence>
<feature type="transmembrane region" description="Helical" evidence="4">
    <location>
        <begin position="135"/>
        <end position="152"/>
    </location>
</feature>
<evidence type="ECO:0000259" key="5">
    <source>
        <dbReference type="PROSITE" id="PS50850"/>
    </source>
</evidence>
<evidence type="ECO:0000256" key="3">
    <source>
        <dbReference type="ARBA" id="ARBA00023136"/>
    </source>
</evidence>
<organism evidence="6">
    <name type="scientific">uncultured Paludibacter sp</name>
    <dbReference type="NCBI Taxonomy" id="497635"/>
    <lineage>
        <taxon>Bacteria</taxon>
        <taxon>Pseudomonadati</taxon>
        <taxon>Bacteroidota</taxon>
        <taxon>Bacteroidia</taxon>
        <taxon>Bacteroidales</taxon>
        <taxon>Paludibacteraceae</taxon>
        <taxon>Paludibacter</taxon>
        <taxon>environmental samples</taxon>
    </lineage>
</organism>
<dbReference type="PROSITE" id="PS50850">
    <property type="entry name" value="MFS"/>
    <property type="match status" value="1"/>
</dbReference>
<dbReference type="AlphaFoldDB" id="A0A653ADJ8"/>
<dbReference type="InterPro" id="IPR011701">
    <property type="entry name" value="MFS"/>
</dbReference>
<feature type="transmembrane region" description="Helical" evidence="4">
    <location>
        <begin position="164"/>
        <end position="181"/>
    </location>
</feature>